<evidence type="ECO:0008006" key="3">
    <source>
        <dbReference type="Google" id="ProtNLM"/>
    </source>
</evidence>
<name>A0ABR8SPA6_9BACL</name>
<keyword evidence="2" id="KW-1185">Reference proteome</keyword>
<protein>
    <recommendedName>
        <fullName evidence="3">Integrase</fullName>
    </recommendedName>
</protein>
<accession>A0ABR8SPA6</accession>
<dbReference type="Proteomes" id="UP000603641">
    <property type="component" value="Unassembled WGS sequence"/>
</dbReference>
<organism evidence="1 2">
    <name type="scientific">Fictibacillus norfolkensis</name>
    <dbReference type="NCBI Taxonomy" id="2762233"/>
    <lineage>
        <taxon>Bacteria</taxon>
        <taxon>Bacillati</taxon>
        <taxon>Bacillota</taxon>
        <taxon>Bacilli</taxon>
        <taxon>Bacillales</taxon>
        <taxon>Fictibacillaceae</taxon>
        <taxon>Fictibacillus</taxon>
    </lineage>
</organism>
<sequence length="50" mass="6280">MDDYHIKIEDYMQLLKKRYKKGRLQAKQYRKRLELIHLWHIRGVVKVPKD</sequence>
<dbReference type="RefSeq" id="WP_191754565.1">
    <property type="nucleotide sequence ID" value="NZ_JACSQM010000006.1"/>
</dbReference>
<dbReference type="EMBL" id="JACSQM010000006">
    <property type="protein sequence ID" value="MBD7965328.1"/>
    <property type="molecule type" value="Genomic_DNA"/>
</dbReference>
<comment type="caution">
    <text evidence="1">The sequence shown here is derived from an EMBL/GenBank/DDBJ whole genome shotgun (WGS) entry which is preliminary data.</text>
</comment>
<evidence type="ECO:0000313" key="2">
    <source>
        <dbReference type="Proteomes" id="UP000603641"/>
    </source>
</evidence>
<evidence type="ECO:0000313" key="1">
    <source>
        <dbReference type="EMBL" id="MBD7965328.1"/>
    </source>
</evidence>
<gene>
    <name evidence="1" type="ORF">H9648_14790</name>
</gene>
<proteinExistence type="predicted"/>
<reference evidence="1 2" key="1">
    <citation type="submission" date="2020-08" db="EMBL/GenBank/DDBJ databases">
        <title>A Genomic Blueprint of the Chicken Gut Microbiome.</title>
        <authorList>
            <person name="Gilroy R."/>
            <person name="Ravi A."/>
            <person name="Getino M."/>
            <person name="Pursley I."/>
            <person name="Horton D.L."/>
            <person name="Alikhan N.-F."/>
            <person name="Baker D."/>
            <person name="Gharbi K."/>
            <person name="Hall N."/>
            <person name="Watson M."/>
            <person name="Adriaenssens E.M."/>
            <person name="Foster-Nyarko E."/>
            <person name="Jarju S."/>
            <person name="Secka A."/>
            <person name="Antonio M."/>
            <person name="Oren A."/>
            <person name="Chaudhuri R."/>
            <person name="La Ragione R.M."/>
            <person name="Hildebrand F."/>
            <person name="Pallen M.J."/>
        </authorList>
    </citation>
    <scope>NUCLEOTIDE SEQUENCE [LARGE SCALE GENOMIC DNA]</scope>
    <source>
        <strain evidence="1 2">Sa2CUA10</strain>
    </source>
</reference>